<dbReference type="EMBL" id="KL198008">
    <property type="protein sequence ID" value="KDQ27648.1"/>
    <property type="molecule type" value="Genomic_DNA"/>
</dbReference>
<gene>
    <name evidence="3" type="ORF">PLEOSDRAFT_1104330</name>
</gene>
<dbReference type="InParanoid" id="A0A067NHY3"/>
<dbReference type="HOGENOM" id="CLU_477394_0_0_1"/>
<feature type="compositionally biased region" description="Polar residues" evidence="2">
    <location>
        <begin position="336"/>
        <end position="349"/>
    </location>
</feature>
<name>A0A067NHY3_PLEO1</name>
<protein>
    <submittedName>
        <fullName evidence="3">Uncharacterized protein</fullName>
    </submittedName>
</protein>
<feature type="region of interest" description="Disordered" evidence="2">
    <location>
        <begin position="334"/>
        <end position="385"/>
    </location>
</feature>
<evidence type="ECO:0000256" key="1">
    <source>
        <dbReference type="SAM" id="Coils"/>
    </source>
</evidence>
<reference evidence="4" key="1">
    <citation type="journal article" date="2014" name="Proc. Natl. Acad. Sci. U.S.A.">
        <title>Extensive sampling of basidiomycete genomes demonstrates inadequacy of the white-rot/brown-rot paradigm for wood decay fungi.</title>
        <authorList>
            <person name="Riley R."/>
            <person name="Salamov A.A."/>
            <person name="Brown D.W."/>
            <person name="Nagy L.G."/>
            <person name="Floudas D."/>
            <person name="Held B.W."/>
            <person name="Levasseur A."/>
            <person name="Lombard V."/>
            <person name="Morin E."/>
            <person name="Otillar R."/>
            <person name="Lindquist E.A."/>
            <person name="Sun H."/>
            <person name="LaButti K.M."/>
            <person name="Schmutz J."/>
            <person name="Jabbour D."/>
            <person name="Luo H."/>
            <person name="Baker S.E."/>
            <person name="Pisabarro A.G."/>
            <person name="Walton J.D."/>
            <person name="Blanchette R.A."/>
            <person name="Henrissat B."/>
            <person name="Martin F."/>
            <person name="Cullen D."/>
            <person name="Hibbett D.S."/>
            <person name="Grigoriev I.V."/>
        </authorList>
    </citation>
    <scope>NUCLEOTIDE SEQUENCE [LARGE SCALE GENOMIC DNA]</scope>
    <source>
        <strain evidence="4">PC15</strain>
    </source>
</reference>
<proteinExistence type="predicted"/>
<dbReference type="AlphaFoldDB" id="A0A067NHY3"/>
<dbReference type="VEuPathDB" id="FungiDB:PLEOSDRAFT_1104330"/>
<accession>A0A067NHY3</accession>
<keyword evidence="1" id="KW-0175">Coiled coil</keyword>
<dbReference type="Proteomes" id="UP000027073">
    <property type="component" value="Unassembled WGS sequence"/>
</dbReference>
<evidence type="ECO:0000313" key="3">
    <source>
        <dbReference type="EMBL" id="KDQ27648.1"/>
    </source>
</evidence>
<sequence length="481" mass="52950">MTSHDDDLLDSTATTVTRNQMGRWSNVVRISPSPGVGLNNVRQVFSKNGGLRGIHWTPGSSDLFLEFNEDAGAAHALALHKLMPDIKVRALDGDPVLVEQYRNAMAASRRETRSTDQPLLGAPPRQAVKPIIPSASHANPLSIDPSVFASLLPSSSGLPKGSAASKTSSLFSSKTKSAPVMAFSVDGRLSITYHGETFSYDMKTTDGDPRAIIALLKLSTSDPGTWLTAAAYHRRQGHSRSALDILMALLKFMDGLEVPDTQRKPVWLMLSGCETDMAKSAKGDPITRPAVIAQHYKDSAKWLQKVYGVDIPQHYTKPDNAPVRSAQVVLMDVPSPGTNAITSTPSSSKQKLEHVLPLKPTPSRPRDETENLPPSGDRSAKAPNQAALLSVQRAKRKLEEDCVYEREQRRRLERELKEVTHELDLTKRSQTRLKSQVREEAEARRKAEDAIERERNRIEAARRNALPSEATRIFLAVARGE</sequence>
<evidence type="ECO:0000256" key="2">
    <source>
        <dbReference type="SAM" id="MobiDB-lite"/>
    </source>
</evidence>
<dbReference type="OrthoDB" id="2670565at2759"/>
<evidence type="ECO:0000313" key="4">
    <source>
        <dbReference type="Proteomes" id="UP000027073"/>
    </source>
</evidence>
<organism evidence="3 4">
    <name type="scientific">Pleurotus ostreatus (strain PC15)</name>
    <name type="common">Oyster mushroom</name>
    <dbReference type="NCBI Taxonomy" id="1137138"/>
    <lineage>
        <taxon>Eukaryota</taxon>
        <taxon>Fungi</taxon>
        <taxon>Dikarya</taxon>
        <taxon>Basidiomycota</taxon>
        <taxon>Agaricomycotina</taxon>
        <taxon>Agaricomycetes</taxon>
        <taxon>Agaricomycetidae</taxon>
        <taxon>Agaricales</taxon>
        <taxon>Pleurotineae</taxon>
        <taxon>Pleurotaceae</taxon>
        <taxon>Pleurotus</taxon>
    </lineage>
</organism>
<feature type="coiled-coil region" evidence="1">
    <location>
        <begin position="395"/>
        <end position="464"/>
    </location>
</feature>